<feature type="compositionally biased region" description="Low complexity" evidence="1">
    <location>
        <begin position="14"/>
        <end position="23"/>
    </location>
</feature>
<proteinExistence type="predicted"/>
<feature type="domain" description="NADH:flavin oxidoreductase/NADH oxidase N-terminal" evidence="2">
    <location>
        <begin position="110"/>
        <end position="438"/>
    </location>
</feature>
<dbReference type="Gene3D" id="3.20.20.70">
    <property type="entry name" value="Aldolase class I"/>
    <property type="match status" value="1"/>
</dbReference>
<protein>
    <recommendedName>
        <fullName evidence="2">NADH:flavin oxidoreductase/NADH oxidase N-terminal domain-containing protein</fullName>
    </recommendedName>
</protein>
<accession>A0ABP9HAG0</accession>
<dbReference type="RefSeq" id="WP_345676175.1">
    <property type="nucleotide sequence ID" value="NZ_BAABHS010000010.1"/>
</dbReference>
<dbReference type="InterPro" id="IPR013785">
    <property type="entry name" value="Aldolase_TIM"/>
</dbReference>
<name>A0ABP9HAG0_9ACTN</name>
<dbReference type="Proteomes" id="UP001500466">
    <property type="component" value="Unassembled WGS sequence"/>
</dbReference>
<evidence type="ECO:0000259" key="2">
    <source>
        <dbReference type="Pfam" id="PF00724"/>
    </source>
</evidence>
<dbReference type="PANTHER" id="PTHR22893">
    <property type="entry name" value="NADH OXIDOREDUCTASE-RELATED"/>
    <property type="match status" value="1"/>
</dbReference>
<organism evidence="3 4">
    <name type="scientific">Yinghuangia aomiensis</name>
    <dbReference type="NCBI Taxonomy" id="676205"/>
    <lineage>
        <taxon>Bacteria</taxon>
        <taxon>Bacillati</taxon>
        <taxon>Actinomycetota</taxon>
        <taxon>Actinomycetes</taxon>
        <taxon>Kitasatosporales</taxon>
        <taxon>Streptomycetaceae</taxon>
        <taxon>Yinghuangia</taxon>
    </lineage>
</organism>
<gene>
    <name evidence="3" type="ORF">GCM10023205_32360</name>
</gene>
<dbReference type="SUPFAM" id="SSF51395">
    <property type="entry name" value="FMN-linked oxidoreductases"/>
    <property type="match status" value="1"/>
</dbReference>
<dbReference type="PANTHER" id="PTHR22893:SF91">
    <property type="entry name" value="NADPH DEHYDROGENASE 2-RELATED"/>
    <property type="match status" value="1"/>
</dbReference>
<comment type="caution">
    <text evidence="3">The sequence shown here is derived from an EMBL/GenBank/DDBJ whole genome shotgun (WGS) entry which is preliminary data.</text>
</comment>
<evidence type="ECO:0000313" key="4">
    <source>
        <dbReference type="Proteomes" id="UP001500466"/>
    </source>
</evidence>
<dbReference type="InterPro" id="IPR045247">
    <property type="entry name" value="Oye-like"/>
</dbReference>
<feature type="region of interest" description="Disordered" evidence="1">
    <location>
        <begin position="78"/>
        <end position="103"/>
    </location>
</feature>
<feature type="compositionally biased region" description="Gly residues" evidence="1">
    <location>
        <begin position="24"/>
        <end position="38"/>
    </location>
</feature>
<dbReference type="CDD" id="cd02933">
    <property type="entry name" value="OYE_like_FMN"/>
    <property type="match status" value="1"/>
</dbReference>
<keyword evidence="4" id="KW-1185">Reference proteome</keyword>
<dbReference type="Pfam" id="PF00724">
    <property type="entry name" value="Oxidored_FMN"/>
    <property type="match status" value="1"/>
</dbReference>
<evidence type="ECO:0000313" key="3">
    <source>
        <dbReference type="EMBL" id="GAA4965527.1"/>
    </source>
</evidence>
<feature type="compositionally biased region" description="Low complexity" evidence="1">
    <location>
        <begin position="78"/>
        <end position="88"/>
    </location>
</feature>
<dbReference type="EMBL" id="BAABHS010000010">
    <property type="protein sequence ID" value="GAA4965527.1"/>
    <property type="molecule type" value="Genomic_DNA"/>
</dbReference>
<dbReference type="InterPro" id="IPR001155">
    <property type="entry name" value="OxRdtase_FMN_N"/>
</dbReference>
<sequence>MPADTHARRHADDAAASAEPASRPGGGGDGAWTGGETGGRAVVTADTSADASASAAVDATVEFGAAASVAAAPASARAGRPAASGSPAAPGPLPGPDPAWTDPAWTDQPLLRPLTLGSLTLPNRVVMAPLTRARAQNDGLVPTDLHALYYGQRAGAGLIVTEGVSVSERAIGFVHVPGLFTEEQVEGWRRVTGVVHALGGRIVAQLCHIGGASHPDLLGGARPAGPSAIDPEEMAYTADGFQPTGTPRAMTGADIDTAVEDFASAARNARRAGFDGVEIHAVGSYLIPQFLNPQLNRRTDAYGGDAEGRRQLLLRIVDAAAEAWPGERRVGVRLSPYWTAKRFRPDAALLADYDAAVAALNDRPVAYLHLRGPDPEAPGRPDFAAFRRYRELFRGPVLVNNGFDRASGNAAVEEGIADAVAYGAGFIANPDLVTRFALDRAPAAGDPATFYIGGAEGYVDYPISG</sequence>
<feature type="region of interest" description="Disordered" evidence="1">
    <location>
        <begin position="1"/>
        <end position="43"/>
    </location>
</feature>
<evidence type="ECO:0000256" key="1">
    <source>
        <dbReference type="SAM" id="MobiDB-lite"/>
    </source>
</evidence>
<reference evidence="4" key="1">
    <citation type="journal article" date="2019" name="Int. J. Syst. Evol. Microbiol.">
        <title>The Global Catalogue of Microorganisms (GCM) 10K type strain sequencing project: providing services to taxonomists for standard genome sequencing and annotation.</title>
        <authorList>
            <consortium name="The Broad Institute Genomics Platform"/>
            <consortium name="The Broad Institute Genome Sequencing Center for Infectious Disease"/>
            <person name="Wu L."/>
            <person name="Ma J."/>
        </authorList>
    </citation>
    <scope>NUCLEOTIDE SEQUENCE [LARGE SCALE GENOMIC DNA]</scope>
    <source>
        <strain evidence="4">JCM 17986</strain>
    </source>
</reference>